<dbReference type="PANTHER" id="PTHR33625:SF3">
    <property type="entry name" value="OS04G0550700 PROTEIN"/>
    <property type="match status" value="1"/>
</dbReference>
<comment type="caution">
    <text evidence="1">The sequence shown here is derived from an EMBL/GenBank/DDBJ whole genome shotgun (WGS) entry which is preliminary data.</text>
</comment>
<accession>A0A9Q0GZC1</accession>
<evidence type="ECO:0000313" key="2">
    <source>
        <dbReference type="Proteomes" id="UP001141806"/>
    </source>
</evidence>
<gene>
    <name evidence="1" type="ORF">NE237_012186</name>
</gene>
<dbReference type="Proteomes" id="UP001141806">
    <property type="component" value="Unassembled WGS sequence"/>
</dbReference>
<organism evidence="1 2">
    <name type="scientific">Protea cynaroides</name>
    <dbReference type="NCBI Taxonomy" id="273540"/>
    <lineage>
        <taxon>Eukaryota</taxon>
        <taxon>Viridiplantae</taxon>
        <taxon>Streptophyta</taxon>
        <taxon>Embryophyta</taxon>
        <taxon>Tracheophyta</taxon>
        <taxon>Spermatophyta</taxon>
        <taxon>Magnoliopsida</taxon>
        <taxon>Proteales</taxon>
        <taxon>Proteaceae</taxon>
        <taxon>Protea</taxon>
    </lineage>
</organism>
<dbReference type="OrthoDB" id="737041at2759"/>
<protein>
    <submittedName>
        <fullName evidence="1">Uncharacterized protein</fullName>
    </submittedName>
</protein>
<sequence>MKRSFGGGGMRGGGMLRTAIRSGVGGVQDALSRSITSNTSKPTSHSHILSLSSSSSASASTALNLPVLGTSATVPNWVSCGSSYFYDGDECEQEFIDGDDQDRTNMIFDNMIFDNYVFGAVPSQDEVEDAVSSLKQIVAPALYSRFCEGGSSASLDKDIIDHTDDQGRSELDWIEPTLHLCNPRLSPSHQYGRVYDAFHLLQAEPSIQRMVISLSSDKAVWDAVLNNEVVKELKESFCIAEDAKSQTDGSPDKEANLLKWILNNTKAKVLELIEKLRKLVNHVFQPLQKKKAAATTDLFEDRLRTSLLLSIVVLLIVVVTRAHRI</sequence>
<evidence type="ECO:0000313" key="1">
    <source>
        <dbReference type="EMBL" id="KAJ4955403.1"/>
    </source>
</evidence>
<reference evidence="1" key="1">
    <citation type="journal article" date="2023" name="Plant J.">
        <title>The genome of the king protea, Protea cynaroides.</title>
        <authorList>
            <person name="Chang J."/>
            <person name="Duong T.A."/>
            <person name="Schoeman C."/>
            <person name="Ma X."/>
            <person name="Roodt D."/>
            <person name="Barker N."/>
            <person name="Li Z."/>
            <person name="Van de Peer Y."/>
            <person name="Mizrachi E."/>
        </authorList>
    </citation>
    <scope>NUCLEOTIDE SEQUENCE</scope>
    <source>
        <tissue evidence="1">Young leaves</tissue>
    </source>
</reference>
<dbReference type="PANTHER" id="PTHR33625">
    <property type="entry name" value="OS08G0179900 PROTEIN"/>
    <property type="match status" value="1"/>
</dbReference>
<keyword evidence="2" id="KW-1185">Reference proteome</keyword>
<dbReference type="AlphaFoldDB" id="A0A9Q0GZC1"/>
<name>A0A9Q0GZC1_9MAGN</name>
<proteinExistence type="predicted"/>
<dbReference type="EMBL" id="JAMYWD010000011">
    <property type="protein sequence ID" value="KAJ4955403.1"/>
    <property type="molecule type" value="Genomic_DNA"/>
</dbReference>